<dbReference type="FunFam" id="3.30.565.10:FF:000006">
    <property type="entry name" value="Sensor histidine kinase WalK"/>
    <property type="match status" value="1"/>
</dbReference>
<dbReference type="InterPro" id="IPR005467">
    <property type="entry name" value="His_kinase_dom"/>
</dbReference>
<dbReference type="InterPro" id="IPR036097">
    <property type="entry name" value="HisK_dim/P_sf"/>
</dbReference>
<dbReference type="AlphaFoldDB" id="A0A401ZZ25"/>
<evidence type="ECO:0000256" key="4">
    <source>
        <dbReference type="ARBA" id="ARBA00022679"/>
    </source>
</evidence>
<comment type="caution">
    <text evidence="9">The sequence shown here is derived from an EMBL/GenBank/DDBJ whole genome shotgun (WGS) entry which is preliminary data.</text>
</comment>
<evidence type="ECO:0000256" key="3">
    <source>
        <dbReference type="ARBA" id="ARBA00022553"/>
    </source>
</evidence>
<organism evidence="9 10">
    <name type="scientific">Tengunoibacter tsumagoiensis</name>
    <dbReference type="NCBI Taxonomy" id="2014871"/>
    <lineage>
        <taxon>Bacteria</taxon>
        <taxon>Bacillati</taxon>
        <taxon>Chloroflexota</taxon>
        <taxon>Ktedonobacteria</taxon>
        <taxon>Ktedonobacterales</taxon>
        <taxon>Dictyobacteraceae</taxon>
        <taxon>Tengunoibacter</taxon>
    </lineage>
</organism>
<feature type="transmembrane region" description="Helical" evidence="7">
    <location>
        <begin position="101"/>
        <end position="121"/>
    </location>
</feature>
<evidence type="ECO:0000313" key="10">
    <source>
        <dbReference type="Proteomes" id="UP000287352"/>
    </source>
</evidence>
<dbReference type="Gene3D" id="3.30.565.10">
    <property type="entry name" value="Histidine kinase-like ATPase, C-terminal domain"/>
    <property type="match status" value="1"/>
</dbReference>
<dbReference type="InterPro" id="IPR036890">
    <property type="entry name" value="HATPase_C_sf"/>
</dbReference>
<dbReference type="SMART" id="SM00388">
    <property type="entry name" value="HisKA"/>
    <property type="match status" value="1"/>
</dbReference>
<sequence length="742" mass="84499">MRYFLSGVIFSIVPVLVFYFLPELIYGASYHMISSQYPFITTAIFPIWLGYAILRYQMLVLDSYVRRAISSMVGILALAILVYLSVTAYEILPPHLNEQYNLLYVVCVTCIITALAPAVWLGSRRVADRLFFSEVLHYRRIIERPEILANQKIDLIYASNLITSAAINTFGTDQVALLVFDESGGYYHLVANNSSEMRDDPALGLLQMLCRYFKPQVESRLDNWLERQLPALQRLAAARRPQLLSELIRSKEQAPRGLSRYISSSEPTQEDSILLAPLRVQGSMIGILVLGRRGESQMYAGPDFEIVEILLARFSSVLETARLYYRAHQHAQLLNSLYQVGTMPSYVYKTLEDVIRTYAKVAYEATETHIELWLYDQQKGQLRQAIQLGHGPTVTAHLNTFDIQEADWHAQFIDANSDPTAFTVTSLERPTFPLAWLPLVKGEWHWGIVILNYARPHFFAKEEMHILEMFANQWVAALENKRMTSELVAAYERQQELDHLKDRFIMTASHELRTPLTAVMGYVELLYEYNDTLPQEAQVDFIERARQGCDELTTLVGTIIDASQLQIEIEQLKLVKLSLRNEVQRVLTMLGSIFEKEKREYQVLVDSELSVYADQKRVQQIFFNLLSNALRYSKAGSQIEVYAEAEGAMVKIGVRDYGVGIPLVEQEQLFERFVRLEREINSPVRGAGLGLAVCKQLIEAMGGSIWLESSGEEGSGSCFWFTLPTVSEDLSLGGKSLQVRRV</sequence>
<feature type="transmembrane region" description="Helical" evidence="7">
    <location>
        <begin position="68"/>
        <end position="89"/>
    </location>
</feature>
<dbReference type="EC" id="2.7.13.3" evidence="2"/>
<dbReference type="InterPro" id="IPR003018">
    <property type="entry name" value="GAF"/>
</dbReference>
<dbReference type="PRINTS" id="PR00344">
    <property type="entry name" value="BCTRLSENSOR"/>
</dbReference>
<keyword evidence="4" id="KW-0808">Transferase</keyword>
<proteinExistence type="predicted"/>
<gene>
    <name evidence="9" type="ORF">KTT_19650</name>
</gene>
<dbReference type="PANTHER" id="PTHR43711">
    <property type="entry name" value="TWO-COMPONENT HISTIDINE KINASE"/>
    <property type="match status" value="1"/>
</dbReference>
<dbReference type="CDD" id="cd00082">
    <property type="entry name" value="HisKA"/>
    <property type="match status" value="1"/>
</dbReference>
<dbReference type="Gene3D" id="1.10.287.130">
    <property type="match status" value="1"/>
</dbReference>
<dbReference type="Pfam" id="PF00512">
    <property type="entry name" value="HisKA"/>
    <property type="match status" value="1"/>
</dbReference>
<dbReference type="SUPFAM" id="SSF47384">
    <property type="entry name" value="Homodimeric domain of signal transducing histidine kinase"/>
    <property type="match status" value="1"/>
</dbReference>
<dbReference type="SMART" id="SM00387">
    <property type="entry name" value="HATPase_c"/>
    <property type="match status" value="1"/>
</dbReference>
<dbReference type="SMART" id="SM00065">
    <property type="entry name" value="GAF"/>
    <property type="match status" value="1"/>
</dbReference>
<reference evidence="10" key="1">
    <citation type="submission" date="2018-12" db="EMBL/GenBank/DDBJ databases">
        <title>Tengunoibacter tsumagoiensis gen. nov., sp. nov., Dictyobacter kobayashii sp. nov., D. alpinus sp. nov., and D. joshuensis sp. nov. and description of Dictyobacteraceae fam. nov. within the order Ktedonobacterales isolated from Tengu-no-mugimeshi.</title>
        <authorList>
            <person name="Wang C.M."/>
            <person name="Zheng Y."/>
            <person name="Sakai Y."/>
            <person name="Toyoda A."/>
            <person name="Minakuchi Y."/>
            <person name="Abe K."/>
            <person name="Yokota A."/>
            <person name="Yabe S."/>
        </authorList>
    </citation>
    <scope>NUCLEOTIDE SEQUENCE [LARGE SCALE GENOMIC DNA]</scope>
    <source>
        <strain evidence="10">Uno3</strain>
    </source>
</reference>
<dbReference type="InterPro" id="IPR029016">
    <property type="entry name" value="GAF-like_dom_sf"/>
</dbReference>
<evidence type="ECO:0000256" key="2">
    <source>
        <dbReference type="ARBA" id="ARBA00012438"/>
    </source>
</evidence>
<keyword evidence="10" id="KW-1185">Reference proteome</keyword>
<keyword evidence="6" id="KW-0902">Two-component regulatory system</keyword>
<dbReference type="Proteomes" id="UP000287352">
    <property type="component" value="Unassembled WGS sequence"/>
</dbReference>
<keyword evidence="7" id="KW-0472">Membrane</keyword>
<dbReference type="SUPFAM" id="SSF55781">
    <property type="entry name" value="GAF domain-like"/>
    <property type="match status" value="2"/>
</dbReference>
<evidence type="ECO:0000256" key="5">
    <source>
        <dbReference type="ARBA" id="ARBA00022777"/>
    </source>
</evidence>
<evidence type="ECO:0000256" key="6">
    <source>
        <dbReference type="ARBA" id="ARBA00023012"/>
    </source>
</evidence>
<accession>A0A401ZZ25</accession>
<dbReference type="GO" id="GO:0000155">
    <property type="term" value="F:phosphorelay sensor kinase activity"/>
    <property type="evidence" value="ECO:0007669"/>
    <property type="project" value="InterPro"/>
</dbReference>
<keyword evidence="7" id="KW-0812">Transmembrane</keyword>
<evidence type="ECO:0000256" key="7">
    <source>
        <dbReference type="SAM" id="Phobius"/>
    </source>
</evidence>
<dbReference type="SUPFAM" id="SSF55874">
    <property type="entry name" value="ATPase domain of HSP90 chaperone/DNA topoisomerase II/histidine kinase"/>
    <property type="match status" value="1"/>
</dbReference>
<keyword evidence="5" id="KW-0418">Kinase</keyword>
<dbReference type="InterPro" id="IPR004358">
    <property type="entry name" value="Sig_transdc_His_kin-like_C"/>
</dbReference>
<evidence type="ECO:0000313" key="9">
    <source>
        <dbReference type="EMBL" id="GCE12106.1"/>
    </source>
</evidence>
<dbReference type="InterPro" id="IPR003661">
    <property type="entry name" value="HisK_dim/P_dom"/>
</dbReference>
<evidence type="ECO:0000259" key="8">
    <source>
        <dbReference type="PROSITE" id="PS50109"/>
    </source>
</evidence>
<dbReference type="Pfam" id="PF02518">
    <property type="entry name" value="HATPase_c"/>
    <property type="match status" value="1"/>
</dbReference>
<dbReference type="EMBL" id="BIFR01000001">
    <property type="protein sequence ID" value="GCE12106.1"/>
    <property type="molecule type" value="Genomic_DNA"/>
</dbReference>
<protein>
    <recommendedName>
        <fullName evidence="2">histidine kinase</fullName>
        <ecNumber evidence="2">2.7.13.3</ecNumber>
    </recommendedName>
</protein>
<name>A0A401ZZ25_9CHLR</name>
<keyword evidence="7" id="KW-1133">Transmembrane helix</keyword>
<feature type="transmembrane region" description="Helical" evidence="7">
    <location>
        <begin position="7"/>
        <end position="25"/>
    </location>
</feature>
<dbReference type="PROSITE" id="PS50109">
    <property type="entry name" value="HIS_KIN"/>
    <property type="match status" value="1"/>
</dbReference>
<dbReference type="Gene3D" id="3.30.450.40">
    <property type="match status" value="2"/>
</dbReference>
<dbReference type="InterPro" id="IPR003594">
    <property type="entry name" value="HATPase_dom"/>
</dbReference>
<dbReference type="CDD" id="cd00075">
    <property type="entry name" value="HATPase"/>
    <property type="match status" value="1"/>
</dbReference>
<dbReference type="PANTHER" id="PTHR43711:SF31">
    <property type="entry name" value="HISTIDINE KINASE"/>
    <property type="match status" value="1"/>
</dbReference>
<keyword evidence="3" id="KW-0597">Phosphoprotein</keyword>
<dbReference type="InterPro" id="IPR050736">
    <property type="entry name" value="Sensor_HK_Regulatory"/>
</dbReference>
<evidence type="ECO:0000256" key="1">
    <source>
        <dbReference type="ARBA" id="ARBA00000085"/>
    </source>
</evidence>
<feature type="transmembrane region" description="Helical" evidence="7">
    <location>
        <begin position="37"/>
        <end position="56"/>
    </location>
</feature>
<comment type="catalytic activity">
    <reaction evidence="1">
        <text>ATP + protein L-histidine = ADP + protein N-phospho-L-histidine.</text>
        <dbReference type="EC" id="2.7.13.3"/>
    </reaction>
</comment>
<feature type="domain" description="Histidine kinase" evidence="8">
    <location>
        <begin position="507"/>
        <end position="727"/>
    </location>
</feature>